<dbReference type="AlphaFoldDB" id="A0A1Y6B7N6"/>
<dbReference type="SUPFAM" id="SSF53474">
    <property type="entry name" value="alpha/beta-Hydrolases"/>
    <property type="match status" value="1"/>
</dbReference>
<evidence type="ECO:0000313" key="3">
    <source>
        <dbReference type="EMBL" id="SME92931.1"/>
    </source>
</evidence>
<dbReference type="Gene3D" id="3.40.50.1820">
    <property type="entry name" value="alpha/beta hydrolase"/>
    <property type="match status" value="1"/>
</dbReference>
<dbReference type="STRING" id="1123014.SAMN02745746_00120"/>
<dbReference type="Proteomes" id="UP000192920">
    <property type="component" value="Unassembled WGS sequence"/>
</dbReference>
<evidence type="ECO:0000256" key="1">
    <source>
        <dbReference type="SAM" id="SignalP"/>
    </source>
</evidence>
<keyword evidence="4" id="KW-1185">Reference proteome</keyword>
<name>A0A1Y6B7N6_9NEIS</name>
<reference evidence="4" key="1">
    <citation type="submission" date="2017-04" db="EMBL/GenBank/DDBJ databases">
        <authorList>
            <person name="Varghese N."/>
            <person name="Submissions S."/>
        </authorList>
    </citation>
    <scope>NUCLEOTIDE SEQUENCE [LARGE SCALE GENOMIC DNA]</scope>
    <source>
        <strain evidence="4">DSM 22618</strain>
    </source>
</reference>
<dbReference type="InterPro" id="IPR029058">
    <property type="entry name" value="AB_hydrolase_fold"/>
</dbReference>
<dbReference type="GO" id="GO:0016787">
    <property type="term" value="F:hydrolase activity"/>
    <property type="evidence" value="ECO:0007669"/>
    <property type="project" value="UniProtKB-KW"/>
</dbReference>
<organism evidence="3 4">
    <name type="scientific">Pseudogulbenkiania subflava DSM 22618</name>
    <dbReference type="NCBI Taxonomy" id="1123014"/>
    <lineage>
        <taxon>Bacteria</taxon>
        <taxon>Pseudomonadati</taxon>
        <taxon>Pseudomonadota</taxon>
        <taxon>Betaproteobacteria</taxon>
        <taxon>Neisseriales</taxon>
        <taxon>Chromobacteriaceae</taxon>
        <taxon>Pseudogulbenkiania</taxon>
    </lineage>
</organism>
<evidence type="ECO:0000313" key="4">
    <source>
        <dbReference type="Proteomes" id="UP000192920"/>
    </source>
</evidence>
<dbReference type="RefSeq" id="WP_085274519.1">
    <property type="nucleotide sequence ID" value="NZ_FXAG01000001.1"/>
</dbReference>
<gene>
    <name evidence="3" type="ORF">SAMN02745746_00120</name>
</gene>
<dbReference type="InterPro" id="IPR022742">
    <property type="entry name" value="Hydrolase_4"/>
</dbReference>
<feature type="signal peptide" evidence="1">
    <location>
        <begin position="1"/>
        <end position="19"/>
    </location>
</feature>
<dbReference type="EMBL" id="FXAG01000001">
    <property type="protein sequence ID" value="SME92931.1"/>
    <property type="molecule type" value="Genomic_DNA"/>
</dbReference>
<sequence>MRPVLVGLVLMASASLAAAAETLESVAPRDGVSQRFLLLKPEGPPLASLILFTGGDGNLKLSDDGRLGSGAGNFLVRTRARWVEQGFTVAVVDAPSDHAAEGMAGDFRGSPEHAKDMAAVIDFLRRQADVPVWLVGTSRGTTSAASVAIKQRDKVDGLVLTSSIDHGRGNLADFNLQRVTQPVLLVQHQRDECQESRLDNLQPVVDKLTATQAKELIVMDGGNNRGDPCQPWAWHGYNGIEDQVVSRASAWIKGHLAR</sequence>
<feature type="domain" description="Serine aminopeptidase S33" evidence="2">
    <location>
        <begin position="80"/>
        <end position="163"/>
    </location>
</feature>
<proteinExistence type="predicted"/>
<accession>A0A1Y6B7N6</accession>
<protein>
    <submittedName>
        <fullName evidence="3">Alpha/beta hydrolase family protein</fullName>
    </submittedName>
</protein>
<dbReference type="PROSITE" id="PS50096">
    <property type="entry name" value="IQ"/>
    <property type="match status" value="1"/>
</dbReference>
<keyword evidence="3" id="KW-0378">Hydrolase</keyword>
<keyword evidence="1" id="KW-0732">Signal</keyword>
<dbReference type="Pfam" id="PF12146">
    <property type="entry name" value="Hydrolase_4"/>
    <property type="match status" value="1"/>
</dbReference>
<evidence type="ECO:0000259" key="2">
    <source>
        <dbReference type="Pfam" id="PF12146"/>
    </source>
</evidence>
<feature type="chain" id="PRO_5013051500" evidence="1">
    <location>
        <begin position="20"/>
        <end position="258"/>
    </location>
</feature>